<proteinExistence type="predicted"/>
<name>A0A6A4SIH6_SCOMX</name>
<comment type="caution">
    <text evidence="1">The sequence shown here is derived from an EMBL/GenBank/DDBJ whole genome shotgun (WGS) entry which is preliminary data.</text>
</comment>
<sequence>MPTRWACNRAATRGRACESLQTLCRDQTISLTSRVMFLEDRQVHSVCAEGSLRDVASATRRTFCKWIHVMSHSASALRDSTAVPLANATTATSQRYVCSEPFFLLDREKRTGATLEPVFLARSRFFGCRSTKNWFGCRNRPLDLR</sequence>
<dbReference type="EMBL" id="VEVO01000015">
    <property type="protein sequence ID" value="KAF0030774.1"/>
    <property type="molecule type" value="Genomic_DNA"/>
</dbReference>
<dbReference type="AlphaFoldDB" id="A0A6A4SIH6"/>
<accession>A0A6A4SIH6</accession>
<organism evidence="1 2">
    <name type="scientific">Scophthalmus maximus</name>
    <name type="common">Turbot</name>
    <name type="synonym">Psetta maxima</name>
    <dbReference type="NCBI Taxonomy" id="52904"/>
    <lineage>
        <taxon>Eukaryota</taxon>
        <taxon>Metazoa</taxon>
        <taxon>Chordata</taxon>
        <taxon>Craniata</taxon>
        <taxon>Vertebrata</taxon>
        <taxon>Euteleostomi</taxon>
        <taxon>Actinopterygii</taxon>
        <taxon>Neopterygii</taxon>
        <taxon>Teleostei</taxon>
        <taxon>Neoteleostei</taxon>
        <taxon>Acanthomorphata</taxon>
        <taxon>Carangaria</taxon>
        <taxon>Pleuronectiformes</taxon>
        <taxon>Pleuronectoidei</taxon>
        <taxon>Scophthalmidae</taxon>
        <taxon>Scophthalmus</taxon>
    </lineage>
</organism>
<reference evidence="1 2" key="1">
    <citation type="submission" date="2019-06" db="EMBL/GenBank/DDBJ databases">
        <title>Draft genomes of female and male turbot (Scophthalmus maximus).</title>
        <authorList>
            <person name="Xu H."/>
            <person name="Xu X.-W."/>
            <person name="Shao C."/>
            <person name="Chen S."/>
        </authorList>
    </citation>
    <scope>NUCLEOTIDE SEQUENCE [LARGE SCALE GENOMIC DNA]</scope>
    <source>
        <strain evidence="1">Ysfricsl-2016a</strain>
        <tissue evidence="1">Blood</tissue>
    </source>
</reference>
<gene>
    <name evidence="1" type="ORF">F2P81_017505</name>
</gene>
<evidence type="ECO:0000313" key="1">
    <source>
        <dbReference type="EMBL" id="KAF0030774.1"/>
    </source>
</evidence>
<evidence type="ECO:0000313" key="2">
    <source>
        <dbReference type="Proteomes" id="UP000438429"/>
    </source>
</evidence>
<protein>
    <submittedName>
        <fullName evidence="1">Uncharacterized protein</fullName>
    </submittedName>
</protein>
<dbReference type="Proteomes" id="UP000438429">
    <property type="component" value="Unassembled WGS sequence"/>
</dbReference>